<feature type="transmembrane region" description="Helical" evidence="1">
    <location>
        <begin position="318"/>
        <end position="336"/>
    </location>
</feature>
<gene>
    <name evidence="2" type="ORF">SAMN04489812_3024</name>
</gene>
<dbReference type="InterPro" id="IPR052524">
    <property type="entry name" value="MFS_Cyanate_Porter"/>
</dbReference>
<evidence type="ECO:0000256" key="1">
    <source>
        <dbReference type="SAM" id="Phobius"/>
    </source>
</evidence>
<dbReference type="CDD" id="cd17339">
    <property type="entry name" value="MFS_NIMT_CynX_like"/>
    <property type="match status" value="1"/>
</dbReference>
<dbReference type="InterPro" id="IPR011701">
    <property type="entry name" value="MFS"/>
</dbReference>
<dbReference type="EMBL" id="LT629772">
    <property type="protein sequence ID" value="SDS78537.1"/>
    <property type="molecule type" value="Genomic_DNA"/>
</dbReference>
<dbReference type="AlphaFoldDB" id="A0A1H1V183"/>
<evidence type="ECO:0000313" key="3">
    <source>
        <dbReference type="Proteomes" id="UP000199103"/>
    </source>
</evidence>
<feature type="transmembrane region" description="Helical" evidence="1">
    <location>
        <begin position="286"/>
        <end position="306"/>
    </location>
</feature>
<dbReference type="SUPFAM" id="SSF103473">
    <property type="entry name" value="MFS general substrate transporter"/>
    <property type="match status" value="1"/>
</dbReference>
<dbReference type="PANTHER" id="PTHR23523">
    <property type="match status" value="1"/>
</dbReference>
<dbReference type="STRING" id="630515.SAMN04489812_3024"/>
<reference evidence="2 3" key="1">
    <citation type="submission" date="2016-10" db="EMBL/GenBank/DDBJ databases">
        <authorList>
            <person name="de Groot N.N."/>
        </authorList>
    </citation>
    <scope>NUCLEOTIDE SEQUENCE [LARGE SCALE GENOMIC DNA]</scope>
    <source>
        <strain evidence="2 3">DSM 21800</strain>
    </source>
</reference>
<feature type="transmembrane region" description="Helical" evidence="1">
    <location>
        <begin position="342"/>
        <end position="363"/>
    </location>
</feature>
<dbReference type="Gene3D" id="1.20.1250.20">
    <property type="entry name" value="MFS general substrate transporter like domains"/>
    <property type="match status" value="1"/>
</dbReference>
<feature type="transmembrane region" description="Helical" evidence="1">
    <location>
        <begin position="79"/>
        <end position="101"/>
    </location>
</feature>
<proteinExistence type="predicted"/>
<name>A0A1H1V183_9ACTN</name>
<dbReference type="GO" id="GO:0022857">
    <property type="term" value="F:transmembrane transporter activity"/>
    <property type="evidence" value="ECO:0007669"/>
    <property type="project" value="InterPro"/>
</dbReference>
<feature type="transmembrane region" description="Helical" evidence="1">
    <location>
        <begin position="37"/>
        <end position="59"/>
    </location>
</feature>
<feature type="transmembrane region" description="Helical" evidence="1">
    <location>
        <begin position="136"/>
        <end position="158"/>
    </location>
</feature>
<dbReference type="InterPro" id="IPR036259">
    <property type="entry name" value="MFS_trans_sf"/>
</dbReference>
<feature type="transmembrane region" description="Helical" evidence="1">
    <location>
        <begin position="407"/>
        <end position="425"/>
    </location>
</feature>
<keyword evidence="3" id="KW-1185">Reference proteome</keyword>
<feature type="transmembrane region" description="Helical" evidence="1">
    <location>
        <begin position="197"/>
        <end position="218"/>
    </location>
</feature>
<sequence length="432" mass="43675">MPSETPDLRALDDYADRLELEIEGSVEEGVEVAETPAAVRAGAGALVAVAVVLTAMNLRPVITGVGPLLAEMRGDLGTSALWAGVLTTLPGFCFAGAGFAAPAVARRLGVGRAIAVALGVLTLGTLIRVLDGPGVVLGGTLVATAGIAVINVLIPVVIRQSFPARIGVMTGIYTAALQGGGAAGSALTPILDGALGGWRQALASWAAMSAIALLTWLLSGRAKAGPVVQPQPAAGPGSGATAGRRSLLGSPLAWVVTIFFGLQSFIAYVMMGWLPQVFIDSGVGKVQAGLLMGLVSVIAVPISLVIPPMAAKQKSQSPWIVGLGLSGLAGVIGLLIDPGAVPLLWSALLGIGMSVFSLALTVIALRARSDAETAQLSGMAQGFGYLLAGVGPFVFGTLHGLTGGWTVPLALLLVVWSVQMVFGALSGRNRYV</sequence>
<dbReference type="Pfam" id="PF07690">
    <property type="entry name" value="MFS_1"/>
    <property type="match status" value="1"/>
</dbReference>
<feature type="transmembrane region" description="Helical" evidence="1">
    <location>
        <begin position="252"/>
        <end position="274"/>
    </location>
</feature>
<feature type="transmembrane region" description="Helical" evidence="1">
    <location>
        <begin position="170"/>
        <end position="191"/>
    </location>
</feature>
<protein>
    <submittedName>
        <fullName evidence="2">MFS transporter, CP family, cyanate transporter</fullName>
    </submittedName>
</protein>
<organism evidence="2 3">
    <name type="scientific">Microlunatus soli</name>
    <dbReference type="NCBI Taxonomy" id="630515"/>
    <lineage>
        <taxon>Bacteria</taxon>
        <taxon>Bacillati</taxon>
        <taxon>Actinomycetota</taxon>
        <taxon>Actinomycetes</taxon>
        <taxon>Propionibacteriales</taxon>
        <taxon>Propionibacteriaceae</taxon>
        <taxon>Microlunatus</taxon>
    </lineage>
</organism>
<dbReference type="RefSeq" id="WP_091526059.1">
    <property type="nucleotide sequence ID" value="NZ_LT629772.1"/>
</dbReference>
<dbReference type="OrthoDB" id="5317164at2"/>
<dbReference type="Proteomes" id="UP000199103">
    <property type="component" value="Chromosome I"/>
</dbReference>
<keyword evidence="1" id="KW-0472">Membrane</keyword>
<evidence type="ECO:0000313" key="2">
    <source>
        <dbReference type="EMBL" id="SDS78537.1"/>
    </source>
</evidence>
<feature type="transmembrane region" description="Helical" evidence="1">
    <location>
        <begin position="383"/>
        <end position="401"/>
    </location>
</feature>
<feature type="transmembrane region" description="Helical" evidence="1">
    <location>
        <begin position="113"/>
        <end position="130"/>
    </location>
</feature>
<accession>A0A1H1V183</accession>
<keyword evidence="1" id="KW-1133">Transmembrane helix</keyword>
<keyword evidence="1" id="KW-0812">Transmembrane</keyword>
<dbReference type="PANTHER" id="PTHR23523:SF2">
    <property type="entry name" value="2-NITROIMIDAZOLE TRANSPORTER"/>
    <property type="match status" value="1"/>
</dbReference>